<feature type="transmembrane region" description="Helical" evidence="8">
    <location>
        <begin position="173"/>
        <end position="193"/>
    </location>
</feature>
<feature type="transmembrane region" description="Helical" evidence="8">
    <location>
        <begin position="58"/>
        <end position="79"/>
    </location>
</feature>
<keyword evidence="4" id="KW-0997">Cell inner membrane</keyword>
<evidence type="ECO:0000256" key="3">
    <source>
        <dbReference type="ARBA" id="ARBA00022475"/>
    </source>
</evidence>
<feature type="transmembrane region" description="Helical" evidence="8">
    <location>
        <begin position="149"/>
        <end position="167"/>
    </location>
</feature>
<dbReference type="OrthoDB" id="9150135at2"/>
<dbReference type="KEGG" id="fer:FNB15_11080"/>
<dbReference type="EMBL" id="CP041636">
    <property type="protein sequence ID" value="QDO97776.1"/>
    <property type="molecule type" value="Genomic_DNA"/>
</dbReference>
<dbReference type="InterPro" id="IPR024989">
    <property type="entry name" value="MFS_assoc_dom"/>
</dbReference>
<dbReference type="InterPro" id="IPR026032">
    <property type="entry name" value="HcaT-like"/>
</dbReference>
<feature type="transmembrane region" description="Helical" evidence="8">
    <location>
        <begin position="111"/>
        <end position="137"/>
    </location>
</feature>
<keyword evidence="11" id="KW-1185">Reference proteome</keyword>
<keyword evidence="6 8" id="KW-1133">Transmembrane helix</keyword>
<dbReference type="GO" id="GO:0005886">
    <property type="term" value="C:plasma membrane"/>
    <property type="evidence" value="ECO:0007669"/>
    <property type="project" value="UniProtKB-SubCell"/>
</dbReference>
<feature type="transmembrane region" description="Helical" evidence="8">
    <location>
        <begin position="86"/>
        <end position="105"/>
    </location>
</feature>
<evidence type="ECO:0000256" key="8">
    <source>
        <dbReference type="SAM" id="Phobius"/>
    </source>
</evidence>
<feature type="transmembrane region" description="Helical" evidence="8">
    <location>
        <begin position="303"/>
        <end position="322"/>
    </location>
</feature>
<evidence type="ECO:0000313" key="11">
    <source>
        <dbReference type="Proteomes" id="UP000317496"/>
    </source>
</evidence>
<organism evidence="10 11">
    <name type="scientific">Ferrovibrio terrae</name>
    <dbReference type="NCBI Taxonomy" id="2594003"/>
    <lineage>
        <taxon>Bacteria</taxon>
        <taxon>Pseudomonadati</taxon>
        <taxon>Pseudomonadota</taxon>
        <taxon>Alphaproteobacteria</taxon>
        <taxon>Rhodospirillales</taxon>
        <taxon>Rhodospirillaceae</taxon>
        <taxon>Ferrovibrio</taxon>
    </lineage>
</organism>
<dbReference type="SUPFAM" id="SSF103473">
    <property type="entry name" value="MFS general substrate transporter"/>
    <property type="match status" value="1"/>
</dbReference>
<keyword evidence="5 8" id="KW-0812">Transmembrane</keyword>
<protein>
    <submittedName>
        <fullName evidence="10">MFS transporter</fullName>
    </submittedName>
</protein>
<evidence type="ECO:0000256" key="2">
    <source>
        <dbReference type="ARBA" id="ARBA00022448"/>
    </source>
</evidence>
<sequence length="407" mass="43518">MSAPVSSDPATGAVENRRSIGWRISLHYAALFLVPGVYLPFFAAWLESRGLRPTEISIMLAVGILMRLVAGPAAAHAVDRSGRRKLAILLLVWVSIASFALLGWVEGFSVMLLVWVVHSAAWAPITPFSDNIALLAAARHQLNYGRMRLWGSVSFLLAAYLSGLWLKGRDEDWIFILLLAGYAVLVGGAHLLPDLRLPLARPRAGAPAVMLLRQRRFLLFVGATACLQASHAAFYTFGTLHWRSMGHSDAAIGWLWAEGVLAEIVLFAFAQQLPARLGGAGLLLIAAAGGVLRWSITAGAEEYMLLVLLQFLHAATFGAAHLGAMRLLTEGCSPETSATAQSLYVAANSTMLALATLAVGPIFAAGGGAIYWAMTVLSLGGGVCAFMLWRRRDGLKFSGDAATEPGR</sequence>
<dbReference type="Gene3D" id="1.20.1250.20">
    <property type="entry name" value="MFS general substrate transporter like domains"/>
    <property type="match status" value="2"/>
</dbReference>
<feature type="transmembrane region" description="Helical" evidence="8">
    <location>
        <begin position="217"/>
        <end position="238"/>
    </location>
</feature>
<evidence type="ECO:0000259" key="9">
    <source>
        <dbReference type="Pfam" id="PF12832"/>
    </source>
</evidence>
<evidence type="ECO:0000256" key="4">
    <source>
        <dbReference type="ARBA" id="ARBA00022519"/>
    </source>
</evidence>
<dbReference type="PANTHER" id="PTHR23522:SF10">
    <property type="entry name" value="3-PHENYLPROPIONIC ACID TRANSPORTER-RELATED"/>
    <property type="match status" value="1"/>
</dbReference>
<evidence type="ECO:0000256" key="5">
    <source>
        <dbReference type="ARBA" id="ARBA00022692"/>
    </source>
</evidence>
<dbReference type="PIRSF" id="PIRSF004925">
    <property type="entry name" value="HcaT"/>
    <property type="match status" value="1"/>
</dbReference>
<feature type="transmembrane region" description="Helical" evidence="8">
    <location>
        <begin position="250"/>
        <end position="270"/>
    </location>
</feature>
<comment type="subcellular location">
    <subcellularLocation>
        <location evidence="1">Cell inner membrane</location>
        <topology evidence="1">Multi-pass membrane protein</topology>
    </subcellularLocation>
</comment>
<dbReference type="GO" id="GO:0030395">
    <property type="term" value="F:lactose binding"/>
    <property type="evidence" value="ECO:0007669"/>
    <property type="project" value="TreeGrafter"/>
</dbReference>
<feature type="domain" description="Major facilitator superfamily associated" evidence="9">
    <location>
        <begin position="22"/>
        <end position="348"/>
    </location>
</feature>
<dbReference type="Pfam" id="PF12832">
    <property type="entry name" value="MFS_1_like"/>
    <property type="match status" value="1"/>
</dbReference>
<proteinExistence type="predicted"/>
<evidence type="ECO:0000313" key="10">
    <source>
        <dbReference type="EMBL" id="QDO97776.1"/>
    </source>
</evidence>
<dbReference type="RefSeq" id="WP_144068757.1">
    <property type="nucleotide sequence ID" value="NZ_CP041636.1"/>
</dbReference>
<gene>
    <name evidence="10" type="ORF">FNB15_11080</name>
</gene>
<accession>A0A516H1X4</accession>
<dbReference type="GO" id="GO:0015528">
    <property type="term" value="F:lactose:proton symporter activity"/>
    <property type="evidence" value="ECO:0007669"/>
    <property type="project" value="TreeGrafter"/>
</dbReference>
<dbReference type="InterPro" id="IPR036259">
    <property type="entry name" value="MFS_trans_sf"/>
</dbReference>
<keyword evidence="7 8" id="KW-0472">Membrane</keyword>
<dbReference type="AlphaFoldDB" id="A0A516H1X4"/>
<dbReference type="Proteomes" id="UP000317496">
    <property type="component" value="Chromosome"/>
</dbReference>
<reference evidence="10 11" key="1">
    <citation type="submission" date="2019-07" db="EMBL/GenBank/DDBJ databases">
        <title>Genome sequencing for Ferrovibrio sp. K5.</title>
        <authorList>
            <person name="Park S.-J."/>
        </authorList>
    </citation>
    <scope>NUCLEOTIDE SEQUENCE [LARGE SCALE GENOMIC DNA]</scope>
    <source>
        <strain evidence="10 11">K5</strain>
    </source>
</reference>
<dbReference type="NCBIfam" id="NF037955">
    <property type="entry name" value="mfs"/>
    <property type="match status" value="1"/>
</dbReference>
<keyword evidence="3" id="KW-1003">Cell membrane</keyword>
<feature type="transmembrane region" description="Helical" evidence="8">
    <location>
        <begin position="277"/>
        <end position="297"/>
    </location>
</feature>
<keyword evidence="2" id="KW-0813">Transport</keyword>
<evidence type="ECO:0000256" key="1">
    <source>
        <dbReference type="ARBA" id="ARBA00004429"/>
    </source>
</evidence>
<feature type="transmembrane region" description="Helical" evidence="8">
    <location>
        <begin position="26"/>
        <end position="46"/>
    </location>
</feature>
<feature type="transmembrane region" description="Helical" evidence="8">
    <location>
        <begin position="343"/>
        <end position="363"/>
    </location>
</feature>
<evidence type="ECO:0000256" key="6">
    <source>
        <dbReference type="ARBA" id="ARBA00022989"/>
    </source>
</evidence>
<name>A0A516H1X4_9PROT</name>
<evidence type="ECO:0000256" key="7">
    <source>
        <dbReference type="ARBA" id="ARBA00023136"/>
    </source>
</evidence>
<feature type="transmembrane region" description="Helical" evidence="8">
    <location>
        <begin position="369"/>
        <end position="389"/>
    </location>
</feature>
<dbReference type="PANTHER" id="PTHR23522">
    <property type="entry name" value="BLL5896 PROTEIN"/>
    <property type="match status" value="1"/>
</dbReference>